<evidence type="ECO:0000256" key="1">
    <source>
        <dbReference type="ARBA" id="ARBA00000677"/>
    </source>
</evidence>
<dbReference type="PROSITE" id="PS00761">
    <property type="entry name" value="SPASE_I_3"/>
    <property type="match status" value="1"/>
</dbReference>
<evidence type="ECO:0000256" key="2">
    <source>
        <dbReference type="ARBA" id="ARBA00009370"/>
    </source>
</evidence>
<dbReference type="InterPro" id="IPR019758">
    <property type="entry name" value="Pept_S26A_signal_pept_1_CS"/>
</dbReference>
<feature type="active site" evidence="6">
    <location>
        <position position="119"/>
    </location>
</feature>
<gene>
    <name evidence="9" type="ORF">SAMN05660653_00646</name>
</gene>
<dbReference type="EMBL" id="FMXO01000003">
    <property type="protein sequence ID" value="SDB13208.1"/>
    <property type="molecule type" value="Genomic_DNA"/>
</dbReference>
<evidence type="ECO:0000256" key="6">
    <source>
        <dbReference type="PIRSR" id="PIRSR600223-1"/>
    </source>
</evidence>
<organism evidence="9 10">
    <name type="scientific">Desulfonatronum thiosulfatophilum</name>
    <dbReference type="NCBI Taxonomy" id="617002"/>
    <lineage>
        <taxon>Bacteria</taxon>
        <taxon>Pseudomonadati</taxon>
        <taxon>Thermodesulfobacteriota</taxon>
        <taxon>Desulfovibrionia</taxon>
        <taxon>Desulfovibrionales</taxon>
        <taxon>Desulfonatronaceae</taxon>
        <taxon>Desulfonatronum</taxon>
    </lineage>
</organism>
<keyword evidence="5 7" id="KW-0378">Hydrolase</keyword>
<feature type="domain" description="Peptidase S26" evidence="8">
    <location>
        <begin position="11"/>
        <end position="206"/>
    </location>
</feature>
<evidence type="ECO:0000256" key="3">
    <source>
        <dbReference type="ARBA" id="ARBA00013208"/>
    </source>
</evidence>
<dbReference type="EC" id="3.4.21.89" evidence="3 7"/>
<name>A0A1G6AXW3_9BACT</name>
<reference evidence="9 10" key="1">
    <citation type="submission" date="2016-10" db="EMBL/GenBank/DDBJ databases">
        <authorList>
            <person name="de Groot N.N."/>
        </authorList>
    </citation>
    <scope>NUCLEOTIDE SEQUENCE [LARGE SCALE GENOMIC DNA]</scope>
    <source>
        <strain evidence="9 10">ASO4-2</strain>
    </source>
</reference>
<comment type="similarity">
    <text evidence="2 7">Belongs to the peptidase S26 family.</text>
</comment>
<dbReference type="PANTHER" id="PTHR43390:SF1">
    <property type="entry name" value="CHLOROPLAST PROCESSING PEPTIDASE"/>
    <property type="match status" value="1"/>
</dbReference>
<evidence type="ECO:0000313" key="9">
    <source>
        <dbReference type="EMBL" id="SDB13208.1"/>
    </source>
</evidence>
<dbReference type="InterPro" id="IPR019533">
    <property type="entry name" value="Peptidase_S26"/>
</dbReference>
<evidence type="ECO:0000313" key="10">
    <source>
        <dbReference type="Proteomes" id="UP000198771"/>
    </source>
</evidence>
<dbReference type="GO" id="GO:0006465">
    <property type="term" value="P:signal peptide processing"/>
    <property type="evidence" value="ECO:0007669"/>
    <property type="project" value="InterPro"/>
</dbReference>
<dbReference type="STRING" id="617002.SAMN05660653_00646"/>
<dbReference type="PANTHER" id="PTHR43390">
    <property type="entry name" value="SIGNAL PEPTIDASE I"/>
    <property type="match status" value="1"/>
</dbReference>
<comment type="subcellular location">
    <subcellularLocation>
        <location evidence="7">Membrane</location>
        <topology evidence="7">Single-pass type II membrane protein</topology>
    </subcellularLocation>
</comment>
<dbReference type="InterPro" id="IPR019757">
    <property type="entry name" value="Pept_S26A_signal_pept_1_Lys-AS"/>
</dbReference>
<dbReference type="GO" id="GO:0004252">
    <property type="term" value="F:serine-type endopeptidase activity"/>
    <property type="evidence" value="ECO:0007669"/>
    <property type="project" value="InterPro"/>
</dbReference>
<accession>A0A1G6AXW3</accession>
<dbReference type="InterPro" id="IPR000223">
    <property type="entry name" value="Pept_S26A_signal_pept_1"/>
</dbReference>
<dbReference type="GO" id="GO:0009003">
    <property type="term" value="F:signal peptidase activity"/>
    <property type="evidence" value="ECO:0007669"/>
    <property type="project" value="UniProtKB-EC"/>
</dbReference>
<keyword evidence="7" id="KW-0645">Protease</keyword>
<comment type="catalytic activity">
    <reaction evidence="1 7">
        <text>Cleavage of hydrophobic, N-terminal signal or leader sequences from secreted and periplasmic proteins.</text>
        <dbReference type="EC" id="3.4.21.89"/>
    </reaction>
</comment>
<evidence type="ECO:0000256" key="7">
    <source>
        <dbReference type="RuleBase" id="RU362042"/>
    </source>
</evidence>
<dbReference type="Gene3D" id="2.10.109.10">
    <property type="entry name" value="Umud Fragment, subunit A"/>
    <property type="match status" value="1"/>
</dbReference>
<evidence type="ECO:0000259" key="8">
    <source>
        <dbReference type="Pfam" id="PF10502"/>
    </source>
</evidence>
<dbReference type="SUPFAM" id="SSF51306">
    <property type="entry name" value="LexA/Signal peptidase"/>
    <property type="match status" value="1"/>
</dbReference>
<dbReference type="PRINTS" id="PR00727">
    <property type="entry name" value="LEADERPTASE"/>
</dbReference>
<dbReference type="PROSITE" id="PS00760">
    <property type="entry name" value="SPASE_I_2"/>
    <property type="match status" value="1"/>
</dbReference>
<dbReference type="OrthoDB" id="9815782at2"/>
<dbReference type="Proteomes" id="UP000198771">
    <property type="component" value="Unassembled WGS sequence"/>
</dbReference>
<dbReference type="AlphaFoldDB" id="A0A1G6AXW3"/>
<dbReference type="Pfam" id="PF10502">
    <property type="entry name" value="Peptidase_S26"/>
    <property type="match status" value="1"/>
</dbReference>
<dbReference type="InterPro" id="IPR036286">
    <property type="entry name" value="LexA/Signal_pep-like_sf"/>
</dbReference>
<feature type="active site" evidence="6">
    <location>
        <position position="40"/>
    </location>
</feature>
<dbReference type="GO" id="GO:0016020">
    <property type="term" value="C:membrane"/>
    <property type="evidence" value="ECO:0007669"/>
    <property type="project" value="UniProtKB-SubCell"/>
</dbReference>
<protein>
    <recommendedName>
        <fullName evidence="4 7">Signal peptidase I</fullName>
        <ecNumber evidence="3 7">3.4.21.89</ecNumber>
    </recommendedName>
</protein>
<sequence>MPKSLMATVGEYLKAILFALILALLIRFFVVQAFKIPSGSMMDTLLIGDHLLVSKFAYDVKIPLAGTAIDLSDPERGDIIVFLYGQDVPRLTDEPGRWLECNLPFQGYADESCPKDFIKRIIGLPGDIVEVRNKDILVNGRELYEPYVQHSDPHRIIKPRDSFGPIKVPEDKYFVLGDNRDESLDSRFWGFVDRERIRGKAWRIYWSWESDHGPRLNRIGKLLE</sequence>
<evidence type="ECO:0000256" key="5">
    <source>
        <dbReference type="ARBA" id="ARBA00022801"/>
    </source>
</evidence>
<dbReference type="RefSeq" id="WP_092117185.1">
    <property type="nucleotide sequence ID" value="NZ_FMXO01000003.1"/>
</dbReference>
<keyword evidence="10" id="KW-1185">Reference proteome</keyword>
<dbReference type="CDD" id="cd06530">
    <property type="entry name" value="S26_SPase_I"/>
    <property type="match status" value="1"/>
</dbReference>
<evidence type="ECO:0000256" key="4">
    <source>
        <dbReference type="ARBA" id="ARBA00019232"/>
    </source>
</evidence>
<proteinExistence type="inferred from homology"/>
<dbReference type="NCBIfam" id="TIGR02227">
    <property type="entry name" value="sigpep_I_bact"/>
    <property type="match status" value="1"/>
</dbReference>